<proteinExistence type="predicted"/>
<dbReference type="InterPro" id="IPR027417">
    <property type="entry name" value="P-loop_NTPase"/>
</dbReference>
<name>A0ABR4NWD1_9SACH</name>
<evidence type="ECO:0000313" key="1">
    <source>
        <dbReference type="EMBL" id="KAL3233049.1"/>
    </source>
</evidence>
<evidence type="ECO:0000313" key="2">
    <source>
        <dbReference type="Proteomes" id="UP001623330"/>
    </source>
</evidence>
<organism evidence="1 2">
    <name type="scientific">Nakaseomyces bracarensis</name>
    <dbReference type="NCBI Taxonomy" id="273131"/>
    <lineage>
        <taxon>Eukaryota</taxon>
        <taxon>Fungi</taxon>
        <taxon>Dikarya</taxon>
        <taxon>Ascomycota</taxon>
        <taxon>Saccharomycotina</taxon>
        <taxon>Saccharomycetes</taxon>
        <taxon>Saccharomycetales</taxon>
        <taxon>Saccharomycetaceae</taxon>
        <taxon>Nakaseomyces</taxon>
    </lineage>
</organism>
<keyword evidence="2" id="KW-1185">Reference proteome</keyword>
<dbReference type="SUPFAM" id="SSF52540">
    <property type="entry name" value="P-loop containing nucleoside triphosphate hydrolases"/>
    <property type="match status" value="1"/>
</dbReference>
<dbReference type="Proteomes" id="UP001623330">
    <property type="component" value="Unassembled WGS sequence"/>
</dbReference>
<dbReference type="EMBL" id="JBEVYD010000005">
    <property type="protein sequence ID" value="KAL3233049.1"/>
    <property type="molecule type" value="Genomic_DNA"/>
</dbReference>
<protein>
    <submittedName>
        <fullName evidence="1">Uncharacterized protein</fullName>
    </submittedName>
</protein>
<accession>A0ABR4NWD1</accession>
<dbReference type="Gene3D" id="3.40.50.300">
    <property type="entry name" value="P-loop containing nucleotide triphosphate hydrolases"/>
    <property type="match status" value="1"/>
</dbReference>
<comment type="caution">
    <text evidence="1">The sequence shown here is derived from an EMBL/GenBank/DDBJ whole genome shotgun (WGS) entry which is preliminary data.</text>
</comment>
<sequence>MADLLNSLDHCLKFVDEYVPAWFETGKSDPLFLFISGPQGSGKSYVGRRVYQHMKEKYAGDKSIAYVSMDDFYLTHEAQQRVSKEYSDNKLLQGRGLPGTHDMALLYKCINAVLQKHGNNTEDNGDHLKETSKLVLPRYDKSAFNGEGDRSAETVSEDIPVDVFIMEGWFLGFEPILQSFESDEAVAGDMVDINSKLFIYSDLLWDNPEIKSLGIVFSTDDLNNVYDWRIQQERQLIEKTGNGMTDEEVRMFVDRYMPCYKLYYNHLVHTENLGSIATLTLGIDKQRRVYSFKSRYIE</sequence>
<reference evidence="1 2" key="1">
    <citation type="submission" date="2024-05" db="EMBL/GenBank/DDBJ databases">
        <title>Long read based assembly of the Candida bracarensis genome reveals expanded adhesin content.</title>
        <authorList>
            <person name="Marcet-Houben M."/>
            <person name="Ksiezopolska E."/>
            <person name="Gabaldon T."/>
        </authorList>
    </citation>
    <scope>NUCLEOTIDE SEQUENCE [LARGE SCALE GENOMIC DNA]</scope>
    <source>
        <strain evidence="1 2">CBM6</strain>
    </source>
</reference>
<dbReference type="PANTHER" id="PTHR10285">
    <property type="entry name" value="URIDINE KINASE"/>
    <property type="match status" value="1"/>
</dbReference>
<gene>
    <name evidence="1" type="ORF">RNJ44_04965</name>
</gene>